<dbReference type="EMBL" id="JAENIK010000009">
    <property type="protein sequence ID" value="MBK1815566.1"/>
    <property type="molecule type" value="Genomic_DNA"/>
</dbReference>
<evidence type="ECO:0000313" key="2">
    <source>
        <dbReference type="EMBL" id="MBK1815566.1"/>
    </source>
</evidence>
<organism evidence="2 3">
    <name type="scientific">Luteolibacter yonseiensis</name>
    <dbReference type="NCBI Taxonomy" id="1144680"/>
    <lineage>
        <taxon>Bacteria</taxon>
        <taxon>Pseudomonadati</taxon>
        <taxon>Verrucomicrobiota</taxon>
        <taxon>Verrucomicrobiia</taxon>
        <taxon>Verrucomicrobiales</taxon>
        <taxon>Verrucomicrobiaceae</taxon>
        <taxon>Luteolibacter</taxon>
    </lineage>
</organism>
<sequence>MDTTCHSWWKIAGGIGLAALAAGIVVCIRLAAATPLAVPPPAAPATRDGVVERTPEPAEMPRDLLLPEKNAALVRWMEEHPDQMMDGIDRMEDREQAAALAKVLVEAVGGMHYDLLLDWLARQKDPKLAALVFRGLIPRLIRENPDQCISIAFALGHGEEARLARDEFFFALPLEQRVRLVKRLGPEERAWLLSRRATGFGERAPELCLEMIRELPEFGHTREALAKLVKAWAGGANVYHLADPMSAVRGVMTIENAEMRRQGLRVATFEWSGPDPDLAAAWVNKLPAGPDRDAAIEGMVKRFSADHPERAQEWAAAITDETLRRKASEEAAQKKTSAKDKEKEKETGKP</sequence>
<reference evidence="2" key="1">
    <citation type="submission" date="2021-01" db="EMBL/GenBank/DDBJ databases">
        <title>Modified the classification status of verrucomicrobia.</title>
        <authorList>
            <person name="Feng X."/>
        </authorList>
    </citation>
    <scope>NUCLEOTIDE SEQUENCE</scope>
    <source>
        <strain evidence="2">JCM 18052</strain>
    </source>
</reference>
<comment type="caution">
    <text evidence="2">The sequence shown here is derived from an EMBL/GenBank/DDBJ whole genome shotgun (WGS) entry which is preliminary data.</text>
</comment>
<feature type="compositionally biased region" description="Basic and acidic residues" evidence="1">
    <location>
        <begin position="321"/>
        <end position="350"/>
    </location>
</feature>
<dbReference type="AlphaFoldDB" id="A0A934R3E5"/>
<dbReference type="RefSeq" id="WP_200350529.1">
    <property type="nucleotide sequence ID" value="NZ_BAABHZ010000008.1"/>
</dbReference>
<feature type="region of interest" description="Disordered" evidence="1">
    <location>
        <begin position="307"/>
        <end position="350"/>
    </location>
</feature>
<accession>A0A934R3E5</accession>
<keyword evidence="3" id="KW-1185">Reference proteome</keyword>
<evidence type="ECO:0000256" key="1">
    <source>
        <dbReference type="SAM" id="MobiDB-lite"/>
    </source>
</evidence>
<dbReference type="Proteomes" id="UP000600139">
    <property type="component" value="Unassembled WGS sequence"/>
</dbReference>
<protein>
    <submittedName>
        <fullName evidence="2">Uncharacterized protein</fullName>
    </submittedName>
</protein>
<gene>
    <name evidence="2" type="ORF">JIN84_08065</name>
</gene>
<evidence type="ECO:0000313" key="3">
    <source>
        <dbReference type="Proteomes" id="UP000600139"/>
    </source>
</evidence>
<name>A0A934R3E5_9BACT</name>
<proteinExistence type="predicted"/>